<dbReference type="EMBL" id="JAMKPW020000042">
    <property type="protein sequence ID" value="KAK8196014.1"/>
    <property type="molecule type" value="Genomic_DNA"/>
</dbReference>
<reference evidence="1" key="1">
    <citation type="submission" date="2024-02" db="EMBL/GenBank/DDBJ databases">
        <title>Metagenome Assembled Genome of Zalaria obscura JY119.</title>
        <authorList>
            <person name="Vighnesh L."/>
            <person name="Jagadeeshwari U."/>
            <person name="Venkata Ramana C."/>
            <person name="Sasikala C."/>
        </authorList>
    </citation>
    <scope>NUCLEOTIDE SEQUENCE</scope>
    <source>
        <strain evidence="1">JY119</strain>
    </source>
</reference>
<keyword evidence="2" id="KW-1185">Reference proteome</keyword>
<gene>
    <name evidence="1" type="ORF">M8818_007165</name>
</gene>
<organism evidence="1 2">
    <name type="scientific">Zalaria obscura</name>
    <dbReference type="NCBI Taxonomy" id="2024903"/>
    <lineage>
        <taxon>Eukaryota</taxon>
        <taxon>Fungi</taxon>
        <taxon>Dikarya</taxon>
        <taxon>Ascomycota</taxon>
        <taxon>Pezizomycotina</taxon>
        <taxon>Dothideomycetes</taxon>
        <taxon>Dothideomycetidae</taxon>
        <taxon>Dothideales</taxon>
        <taxon>Zalariaceae</taxon>
        <taxon>Zalaria</taxon>
    </lineage>
</organism>
<comment type="caution">
    <text evidence="1">The sequence shown here is derived from an EMBL/GenBank/DDBJ whole genome shotgun (WGS) entry which is preliminary data.</text>
</comment>
<proteinExistence type="predicted"/>
<evidence type="ECO:0000313" key="1">
    <source>
        <dbReference type="EMBL" id="KAK8196014.1"/>
    </source>
</evidence>
<evidence type="ECO:0000313" key="2">
    <source>
        <dbReference type="Proteomes" id="UP001320706"/>
    </source>
</evidence>
<dbReference type="Proteomes" id="UP001320706">
    <property type="component" value="Unassembled WGS sequence"/>
</dbReference>
<protein>
    <submittedName>
        <fullName evidence="1">Uncharacterized protein</fullName>
    </submittedName>
</protein>
<sequence>MTEVWQNGDAVTPRALGASLRVPMSLPLCRTYLTANRPHGQWPRVKDDALLGVGESLPARISPCVSSRHLYSQLASGPVPGLSWRGYKNVPDPRKARERAMQQSTAFPTRQLFVLALCRICEPIAFMSIFPYVYYMVSSFHITEDEGRIAMYAGMVTSAFAFAEFTSSVAWGRLSDKIGRKPVLLFGLGGTGLSMILFGFAPNLTTALIARALGGLLNGNIGVLQTTVAEVVTVEAHQPRAYSIMPFVWCLGSSIIGSGLGGTLADPVRNYPGYFERDSLFNKYPYLLPNLVCTAVVIFGMIVGILFLEETHEGKRGRTDYGLKAGEWVLSKLRTKQTMKEKDSFSEVSLHLLADDLPPQYSSTESSPALTATPMTVGELPPQRPAALSYSLDSVGPSPALIHAFTPQVILRIIGYGILAYHTISAEQLLPVLFSMPESHTPPQLPFKFTGGFALPTKSIGFILSVQGLIQMIVTIFIFPLVNRRLGSLVTFRLTALSYPVLYIVVPYLTLLPESWRPVGIYGILVWKVSAQAFTFPSLAIMLNNSAPSKRVLGTLNGVAASSASLCRTFGPTLSGALQSTGLGLGCLGLPWWANSLVALMGGMLSLCMVEERRRYTKIEQPGDTTTVSSPPYTDASDPEAGSLAGAGLYVDDNTDVEPLPIYDGQDLTRIDSK</sequence>
<accession>A0ACC3S592</accession>
<name>A0ACC3S592_9PEZI</name>